<dbReference type="AlphaFoldDB" id="A0A9P7EZL8"/>
<name>A0A9P7EZL8_9AGAM</name>
<organism evidence="2 3">
    <name type="scientific">Suillus discolor</name>
    <dbReference type="NCBI Taxonomy" id="1912936"/>
    <lineage>
        <taxon>Eukaryota</taxon>
        <taxon>Fungi</taxon>
        <taxon>Dikarya</taxon>
        <taxon>Basidiomycota</taxon>
        <taxon>Agaricomycotina</taxon>
        <taxon>Agaricomycetes</taxon>
        <taxon>Agaricomycetidae</taxon>
        <taxon>Boletales</taxon>
        <taxon>Suillineae</taxon>
        <taxon>Suillaceae</taxon>
        <taxon>Suillus</taxon>
    </lineage>
</organism>
<dbReference type="EMBL" id="JABBWM010000067">
    <property type="protein sequence ID" value="KAG2097033.1"/>
    <property type="molecule type" value="Genomic_DNA"/>
</dbReference>
<proteinExistence type="predicted"/>
<feature type="chain" id="PRO_5040153546" evidence="1">
    <location>
        <begin position="31"/>
        <end position="107"/>
    </location>
</feature>
<dbReference type="GeneID" id="64700825"/>
<evidence type="ECO:0000256" key="1">
    <source>
        <dbReference type="SAM" id="SignalP"/>
    </source>
</evidence>
<comment type="caution">
    <text evidence="2">The sequence shown here is derived from an EMBL/GenBank/DDBJ whole genome shotgun (WGS) entry which is preliminary data.</text>
</comment>
<accession>A0A9P7EZL8</accession>
<feature type="signal peptide" evidence="1">
    <location>
        <begin position="1"/>
        <end position="30"/>
    </location>
</feature>
<gene>
    <name evidence="2" type="ORF">F5147DRAFT_715821</name>
</gene>
<keyword evidence="1" id="KW-0732">Signal</keyword>
<evidence type="ECO:0000313" key="3">
    <source>
        <dbReference type="Proteomes" id="UP000823399"/>
    </source>
</evidence>
<protein>
    <submittedName>
        <fullName evidence="2">Uncharacterized protein</fullName>
    </submittedName>
</protein>
<reference evidence="2" key="1">
    <citation type="journal article" date="2020" name="New Phytol.">
        <title>Comparative genomics reveals dynamic genome evolution in host specialist ectomycorrhizal fungi.</title>
        <authorList>
            <person name="Lofgren L.A."/>
            <person name="Nguyen N.H."/>
            <person name="Vilgalys R."/>
            <person name="Ruytinx J."/>
            <person name="Liao H.L."/>
            <person name="Branco S."/>
            <person name="Kuo A."/>
            <person name="LaButti K."/>
            <person name="Lipzen A."/>
            <person name="Andreopoulos W."/>
            <person name="Pangilinan J."/>
            <person name="Riley R."/>
            <person name="Hundley H."/>
            <person name="Na H."/>
            <person name="Barry K."/>
            <person name="Grigoriev I.V."/>
            <person name="Stajich J.E."/>
            <person name="Kennedy P.G."/>
        </authorList>
    </citation>
    <scope>NUCLEOTIDE SEQUENCE</scope>
    <source>
        <strain evidence="2">FC423</strain>
    </source>
</reference>
<dbReference type="Proteomes" id="UP000823399">
    <property type="component" value="Unassembled WGS sequence"/>
</dbReference>
<sequence>MNEIGRAMNRKVRAGQCICIHLCLLLLANARQYVGVMRGLVEIASSDMQVCPSCTINIESNEVCSSCHGVFLQRPCCYLRDTLHDKSVQTPWNHYTPQRLQWYHTTS</sequence>
<dbReference type="RefSeq" id="XP_041288429.1">
    <property type="nucleotide sequence ID" value="XM_041438566.1"/>
</dbReference>
<evidence type="ECO:0000313" key="2">
    <source>
        <dbReference type="EMBL" id="KAG2097033.1"/>
    </source>
</evidence>
<keyword evidence="3" id="KW-1185">Reference proteome</keyword>